<dbReference type="Pfam" id="PF10283">
    <property type="entry name" value="zf-CCHH"/>
    <property type="match status" value="2"/>
</dbReference>
<comment type="caution">
    <text evidence="3">The sequence shown here is derived from an EMBL/GenBank/DDBJ whole genome shotgun (WGS) entry which is preliminary data.</text>
</comment>
<dbReference type="PANTHER" id="PTHR21315:SF2">
    <property type="entry name" value="APRATAXIN AND PNK-LIKE FACTOR"/>
    <property type="match status" value="1"/>
</dbReference>
<dbReference type="Proteomes" id="UP001200034">
    <property type="component" value="Unassembled WGS sequence"/>
</dbReference>
<dbReference type="AlphaFoldDB" id="A0AAD4K8P0"/>
<feature type="domain" description="PBZ-type" evidence="2">
    <location>
        <begin position="117"/>
        <end position="142"/>
    </location>
</feature>
<dbReference type="GO" id="GO:0003906">
    <property type="term" value="F:DNA-(apurinic or apyrimidinic site) endonuclease activity"/>
    <property type="evidence" value="ECO:0007669"/>
    <property type="project" value="InterPro"/>
</dbReference>
<name>A0AAD4K8P0_9MUSC</name>
<proteinExistence type="predicted"/>
<organism evidence="3 4">
    <name type="scientific">Drosophila rubida</name>
    <dbReference type="NCBI Taxonomy" id="30044"/>
    <lineage>
        <taxon>Eukaryota</taxon>
        <taxon>Metazoa</taxon>
        <taxon>Ecdysozoa</taxon>
        <taxon>Arthropoda</taxon>
        <taxon>Hexapoda</taxon>
        <taxon>Insecta</taxon>
        <taxon>Pterygota</taxon>
        <taxon>Neoptera</taxon>
        <taxon>Endopterygota</taxon>
        <taxon>Diptera</taxon>
        <taxon>Brachycera</taxon>
        <taxon>Muscomorpha</taxon>
        <taxon>Ephydroidea</taxon>
        <taxon>Drosophilidae</taxon>
        <taxon>Drosophila</taxon>
    </lineage>
</organism>
<evidence type="ECO:0000259" key="2">
    <source>
        <dbReference type="Pfam" id="PF10283"/>
    </source>
</evidence>
<feature type="compositionally biased region" description="Polar residues" evidence="1">
    <location>
        <begin position="98"/>
        <end position="107"/>
    </location>
</feature>
<feature type="region of interest" description="Disordered" evidence="1">
    <location>
        <begin position="129"/>
        <end position="152"/>
    </location>
</feature>
<feature type="compositionally biased region" description="Basic and acidic residues" evidence="1">
    <location>
        <begin position="251"/>
        <end position="261"/>
    </location>
</feature>
<dbReference type="GO" id="GO:0006302">
    <property type="term" value="P:double-strand break repair"/>
    <property type="evidence" value="ECO:0007669"/>
    <property type="project" value="InterPro"/>
</dbReference>
<dbReference type="GO" id="GO:0008408">
    <property type="term" value="F:3'-5' exonuclease activity"/>
    <property type="evidence" value="ECO:0007669"/>
    <property type="project" value="InterPro"/>
</dbReference>
<feature type="non-terminal residue" evidence="3">
    <location>
        <position position="1"/>
    </location>
</feature>
<feature type="region of interest" description="Disordered" evidence="1">
    <location>
        <begin position="1"/>
        <end position="116"/>
    </location>
</feature>
<dbReference type="PANTHER" id="PTHR21315">
    <property type="entry name" value="APRATAXIN AND PNK-LIKE FACTOR-RELATED"/>
    <property type="match status" value="1"/>
</dbReference>
<dbReference type="GO" id="GO:0005634">
    <property type="term" value="C:nucleus"/>
    <property type="evidence" value="ECO:0007669"/>
    <property type="project" value="TreeGrafter"/>
</dbReference>
<dbReference type="InterPro" id="IPR019406">
    <property type="entry name" value="APLF_PBZ"/>
</dbReference>
<keyword evidence="4" id="KW-1185">Reference proteome</keyword>
<protein>
    <recommendedName>
        <fullName evidence="2">PBZ-type domain-containing protein</fullName>
    </recommendedName>
</protein>
<feature type="region of interest" description="Disordered" evidence="1">
    <location>
        <begin position="196"/>
        <end position="261"/>
    </location>
</feature>
<gene>
    <name evidence="3" type="ORF">KR093_002992</name>
</gene>
<evidence type="ECO:0000313" key="3">
    <source>
        <dbReference type="EMBL" id="KAH8381347.1"/>
    </source>
</evidence>
<feature type="compositionally biased region" description="Acidic residues" evidence="1">
    <location>
        <begin position="236"/>
        <end position="248"/>
    </location>
</feature>
<sequence length="261" mass="28722">SKDEDKPSGDGANKRRKSDDIETPTFNNNTVVVKTEKLEPEDECVSTEVGASSSSIPVVIKSEPVEEIEVSAAAPEPSTSSNDPPAIPTTVVVKTEPPATTKQSPEADSSVSSSTLRRSCRFGIRCYRQNPAHRSAEAHPGDADYRRPSFPAPPLGTPACPFGNECYRRNPTHFQQFSHPSDFNSAQNIRNRLRQRRNQTQNGGGTAVFSDSETDDEDPFHDDADSDVDYQPGANIDDDDDDPEEDNLEFNSERQNCDEFD</sequence>
<evidence type="ECO:0000313" key="4">
    <source>
        <dbReference type="Proteomes" id="UP001200034"/>
    </source>
</evidence>
<feature type="compositionally biased region" description="Basic and acidic residues" evidence="1">
    <location>
        <begin position="134"/>
        <end position="147"/>
    </location>
</feature>
<reference evidence="3" key="1">
    <citation type="journal article" date="2021" name="Mol. Ecol. Resour.">
        <title>Phylogenomic analyses of the genus Drosophila reveals genomic signals of climate adaptation.</title>
        <authorList>
            <person name="Li F."/>
            <person name="Rane R.V."/>
            <person name="Luria V."/>
            <person name="Xiong Z."/>
            <person name="Chen J."/>
            <person name="Li Z."/>
            <person name="Catullo R.A."/>
            <person name="Griffin P.C."/>
            <person name="Schiffer M."/>
            <person name="Pearce S."/>
            <person name="Lee S.F."/>
            <person name="McElroy K."/>
            <person name="Stocker A."/>
            <person name="Shirriffs J."/>
            <person name="Cockerell F."/>
            <person name="Coppin C."/>
            <person name="Sgro C.M."/>
            <person name="Karger A."/>
            <person name="Cain J.W."/>
            <person name="Weber J.A."/>
            <person name="Santpere G."/>
            <person name="Kirschner M.W."/>
            <person name="Hoffmann A.A."/>
            <person name="Oakeshott J.G."/>
            <person name="Zhang G."/>
        </authorList>
    </citation>
    <scope>NUCLEOTIDE SEQUENCE</scope>
    <source>
        <strain evidence="3">BGI-SZ-2011g</strain>
    </source>
</reference>
<dbReference type="InterPro" id="IPR039253">
    <property type="entry name" value="APLF"/>
</dbReference>
<dbReference type="GO" id="GO:0035861">
    <property type="term" value="C:site of double-strand break"/>
    <property type="evidence" value="ECO:0007669"/>
    <property type="project" value="TreeGrafter"/>
</dbReference>
<evidence type="ECO:0000256" key="1">
    <source>
        <dbReference type="SAM" id="MobiDB-lite"/>
    </source>
</evidence>
<accession>A0AAD4K8P0</accession>
<feature type="domain" description="PBZ-type" evidence="2">
    <location>
        <begin position="158"/>
        <end position="182"/>
    </location>
</feature>
<feature type="compositionally biased region" description="Acidic residues" evidence="1">
    <location>
        <begin position="212"/>
        <end position="228"/>
    </location>
</feature>
<dbReference type="EMBL" id="JAJJHW010000824">
    <property type="protein sequence ID" value="KAH8381347.1"/>
    <property type="molecule type" value="Genomic_DNA"/>
</dbReference>